<dbReference type="GO" id="GO:0016020">
    <property type="term" value="C:membrane"/>
    <property type="evidence" value="ECO:0007669"/>
    <property type="project" value="UniProtKB-SubCell"/>
</dbReference>
<evidence type="ECO:0000256" key="5">
    <source>
        <dbReference type="SAM" id="MobiDB-lite"/>
    </source>
</evidence>
<sequence length="92" mass="10367">MCIISLKLVPLIALQEEDDENSANTSWSRETLAMEEPSPEPAFIDVDKGLTLACFAFLCLFLVMMIIRCAKVIMDPYSAIPTSTWEEQHLDD</sequence>
<dbReference type="AlphaFoldDB" id="A0AAV7TS72"/>
<keyword evidence="2 6" id="KW-0812">Transmembrane</keyword>
<evidence type="ECO:0000256" key="3">
    <source>
        <dbReference type="ARBA" id="ARBA00022989"/>
    </source>
</evidence>
<dbReference type="Proteomes" id="UP001066276">
    <property type="component" value="Chromosome 3_2"/>
</dbReference>
<comment type="caution">
    <text evidence="7">The sequence shown here is derived from an EMBL/GenBank/DDBJ whole genome shotgun (WGS) entry which is preliminary data.</text>
</comment>
<dbReference type="PANTHER" id="PTHR16736">
    <property type="entry name" value="CORTEXIN-1-RELATED"/>
    <property type="match status" value="1"/>
</dbReference>
<reference evidence="7" key="1">
    <citation type="journal article" date="2022" name="bioRxiv">
        <title>Sequencing and chromosome-scale assembly of the giantPleurodeles waltlgenome.</title>
        <authorList>
            <person name="Brown T."/>
            <person name="Elewa A."/>
            <person name="Iarovenko S."/>
            <person name="Subramanian E."/>
            <person name="Araus A.J."/>
            <person name="Petzold A."/>
            <person name="Susuki M."/>
            <person name="Suzuki K.-i.T."/>
            <person name="Hayashi T."/>
            <person name="Toyoda A."/>
            <person name="Oliveira C."/>
            <person name="Osipova E."/>
            <person name="Leigh N.D."/>
            <person name="Simon A."/>
            <person name="Yun M.H."/>
        </authorList>
    </citation>
    <scope>NUCLEOTIDE SEQUENCE</scope>
    <source>
        <strain evidence="7">20211129_DDA</strain>
        <tissue evidence="7">Liver</tissue>
    </source>
</reference>
<keyword evidence="4 6" id="KW-0472">Membrane</keyword>
<evidence type="ECO:0000313" key="7">
    <source>
        <dbReference type="EMBL" id="KAJ1179106.1"/>
    </source>
</evidence>
<evidence type="ECO:0000256" key="1">
    <source>
        <dbReference type="ARBA" id="ARBA00004167"/>
    </source>
</evidence>
<keyword evidence="3 6" id="KW-1133">Transmembrane helix</keyword>
<dbReference type="EMBL" id="JANPWB010000006">
    <property type="protein sequence ID" value="KAJ1179106.1"/>
    <property type="molecule type" value="Genomic_DNA"/>
</dbReference>
<dbReference type="InterPro" id="IPR020066">
    <property type="entry name" value="Cortexin"/>
</dbReference>
<evidence type="ECO:0000313" key="8">
    <source>
        <dbReference type="Proteomes" id="UP001066276"/>
    </source>
</evidence>
<accession>A0AAV7TS72</accession>
<proteinExistence type="predicted"/>
<keyword evidence="8" id="KW-1185">Reference proteome</keyword>
<feature type="transmembrane region" description="Helical" evidence="6">
    <location>
        <begin position="49"/>
        <end position="67"/>
    </location>
</feature>
<name>A0AAV7TS72_PLEWA</name>
<evidence type="ECO:0000256" key="4">
    <source>
        <dbReference type="ARBA" id="ARBA00023136"/>
    </source>
</evidence>
<protein>
    <recommendedName>
        <fullName evidence="9">Cortexin domain containing 1</fullName>
    </recommendedName>
</protein>
<gene>
    <name evidence="7" type="ORF">NDU88_004342</name>
</gene>
<comment type="subcellular location">
    <subcellularLocation>
        <location evidence="1">Membrane</location>
        <topology evidence="1">Single-pass membrane protein</topology>
    </subcellularLocation>
</comment>
<evidence type="ECO:0000256" key="2">
    <source>
        <dbReference type="ARBA" id="ARBA00022692"/>
    </source>
</evidence>
<dbReference type="PANTHER" id="PTHR16736:SF5">
    <property type="entry name" value="CORTEXIN DOMAIN-CONTAINING 1 PROTEIN"/>
    <property type="match status" value="1"/>
</dbReference>
<evidence type="ECO:0008006" key="9">
    <source>
        <dbReference type="Google" id="ProtNLM"/>
    </source>
</evidence>
<feature type="region of interest" description="Disordered" evidence="5">
    <location>
        <begin position="18"/>
        <end position="37"/>
    </location>
</feature>
<evidence type="ECO:0000256" key="6">
    <source>
        <dbReference type="SAM" id="Phobius"/>
    </source>
</evidence>
<dbReference type="Pfam" id="PF11057">
    <property type="entry name" value="Cortexin"/>
    <property type="match status" value="1"/>
</dbReference>
<organism evidence="7 8">
    <name type="scientific">Pleurodeles waltl</name>
    <name type="common">Iberian ribbed newt</name>
    <dbReference type="NCBI Taxonomy" id="8319"/>
    <lineage>
        <taxon>Eukaryota</taxon>
        <taxon>Metazoa</taxon>
        <taxon>Chordata</taxon>
        <taxon>Craniata</taxon>
        <taxon>Vertebrata</taxon>
        <taxon>Euteleostomi</taxon>
        <taxon>Amphibia</taxon>
        <taxon>Batrachia</taxon>
        <taxon>Caudata</taxon>
        <taxon>Salamandroidea</taxon>
        <taxon>Salamandridae</taxon>
        <taxon>Pleurodelinae</taxon>
        <taxon>Pleurodeles</taxon>
    </lineage>
</organism>